<evidence type="ECO:0000256" key="6">
    <source>
        <dbReference type="ARBA" id="ARBA00023242"/>
    </source>
</evidence>
<comment type="cofactor">
    <cofactor evidence="1">
        <name>Fe(2+)</name>
        <dbReference type="ChEBI" id="CHEBI:29033"/>
    </cofactor>
</comment>
<feature type="region of interest" description="Disordered" evidence="8">
    <location>
        <begin position="1249"/>
        <end position="1542"/>
    </location>
</feature>
<sequence>MSSSSNRNKSRKKKHHPPLAITSVLHLKASFIPPEAVQNKLSAVSGVPKKFQSSNKNLTTGSKVRPCGTDEDMYQQPMPGPYSGGYHTTPQPQSYQGPVQNAEAHFYQEIGAAPSMGMHPQVADIIRNYPQPPVPLPSAHPLVYGPPQNQKTPVSNPHQSSLDPDNPGNYYPPVNDSDFTAEDVMVDDVRKNDRGEYEIQPKPRPTHAPESSETQSSDANQAQPTSVHPLAHLQGNPNDRNSGLSLLDQYWKFVQENPHDFNGWSYLLNHVESLDNLDASRGVYNAFLPLYPYCYAYWKRYSDLEKKYGYLERALCILERGLEAIPLSVDLWIVYLNLYWEIHRQFPDGEGRMRRQCERALVTAGLEFRSDPLWEAYIGWEKDNGRLRHASAIYRRVIATPTKLFNKHWDSFVEHVREHDPKDILFPEEYEQLKKETCKELGIPYEEEPPVIERNPKTVTQPEERIPALIKEKVVAQALKIHEDNEAEVEKRWKFEDKIKRPYFHIKALDIKQLKAWRDYLEFEMEQGNHKRVVILFERCLIACAHYEEFWCRYARYMELYAEKKAKGLVKDDEDLWISSKEHEKLRAESEENVKQIMSRARDLLNNVQGDATDPIVHDDAGNQSKVLQELSSRELPEAKIDGISSGLSALSKTPLEAIREVYRRACIVHCPKKPMVRLQWAAFEEEQGQVDFARQLIRQVREAYPELVHGKMALVDLERRQNNLETVEEIFKSAIEDTSNKILKSWFSIKHARFCFKILGQPDRALAILRTALKKDRSNFRLYQHVLDVCYQRYPVDVKGFCAAVDLALLSKDLAVHHKVQFAKRKVDFLEEFGNLQQQRKAQDEFQSWCKQCPMDMLSLTAKPILKNRGIQVCLSSPEKEKSREKSEEKTEDKTDEKLEKKKAEDYRNVPPAWNVDSSYGYSTKEPDVVYQEKHHYAEYQETESRGYGMDNLDKISDDDDILDSPRSSKRKRKKRKHWEEEAQSHVRTDDGEVFPKYVAPPKVPSLRAMSPDHEKEKREPIPMDPMGMMAPDPTASPCLNVPDWFVQDGGELVISETATGTSILRYWPRFMTDKGSNKMFRSLRRIVRWHQKKVLVGGQWKPQPRLVAWFGPCDYSYSGLVMEKNDNWPPELLDILHRLIGFTAHEYNSCFLNLYRSGHDSIAWHCDDHRALGKNPPIATVSLGAVRVMEMIKKRGRTNMIRFPLFPGSLLLMEGATQEDWLHQIPKDPKSREERISLVFRIMYAMEDHDKERDEDVRPGSTSPISPPSPATPNHSENVSRPPPPLQQLPPTTGPGFPQYPPSQLPPAPGPGGPYNPGPPPFPPFRQGPCPVIVPGPPHPPTFPRPDFRPNVDMGHPPPPRPGPQLLGPPPFRPYGPPGQPSMPPPRGHPPLSGPGLGRLGPGEVMDHPPGVSPSHRPLYSNVPQAQAGPSPERRFSGPGPGSDIPSLMDMGRGGGTHLPLHDAGGLGRRPQLEPNMGGMRPMNPGQPRGVIERPPMRRLDLGPMVPANPGPGPHGMRPEHIHNRPPLLGIPPSRGPLIP</sequence>
<dbReference type="InterPro" id="IPR037151">
    <property type="entry name" value="AlkB-like_sf"/>
</dbReference>
<dbReference type="EMBL" id="CAJPEV010000066">
    <property type="protein sequence ID" value="CAG0879968.1"/>
    <property type="molecule type" value="Genomic_DNA"/>
</dbReference>
<protein>
    <recommendedName>
        <fullName evidence="9">Fe2OG dioxygenase domain-containing protein</fullName>
    </recommendedName>
</protein>
<feature type="compositionally biased region" description="Basic and acidic residues" evidence="8">
    <location>
        <begin position="1493"/>
        <end position="1503"/>
    </location>
</feature>
<evidence type="ECO:0000259" key="9">
    <source>
        <dbReference type="PROSITE" id="PS51471"/>
    </source>
</evidence>
<dbReference type="InterPro" id="IPR059164">
    <property type="entry name" value="HAT_PRP39_C"/>
</dbReference>
<dbReference type="Pfam" id="PF23241">
    <property type="entry name" value="HAT_PRP39_C"/>
    <property type="match status" value="2"/>
</dbReference>
<dbReference type="OrthoDB" id="545910at2759"/>
<feature type="compositionally biased region" description="Basic and acidic residues" evidence="8">
    <location>
        <begin position="979"/>
        <end position="989"/>
    </location>
</feature>
<dbReference type="Gene3D" id="2.60.120.590">
    <property type="entry name" value="Alpha-ketoglutarate-dependent dioxygenase AlkB-like"/>
    <property type="match status" value="1"/>
</dbReference>
<dbReference type="Gene3D" id="1.25.40.10">
    <property type="entry name" value="Tetratricopeptide repeat domain"/>
    <property type="match status" value="2"/>
</dbReference>
<keyword evidence="6" id="KW-0539">Nucleus</keyword>
<name>A0A7R8X524_9CRUS</name>
<dbReference type="SUPFAM" id="SSF51197">
    <property type="entry name" value="Clavaminate synthase-like"/>
    <property type="match status" value="1"/>
</dbReference>
<dbReference type="SUPFAM" id="SSF48452">
    <property type="entry name" value="TPR-like"/>
    <property type="match status" value="3"/>
</dbReference>
<dbReference type="GO" id="GO:0000243">
    <property type="term" value="C:commitment complex"/>
    <property type="evidence" value="ECO:0007669"/>
    <property type="project" value="TreeGrafter"/>
</dbReference>
<keyword evidence="5" id="KW-0508">mRNA splicing</keyword>
<feature type="compositionally biased region" description="Basic residues" evidence="8">
    <location>
        <begin position="969"/>
        <end position="978"/>
    </location>
</feature>
<dbReference type="InterPro" id="IPR005123">
    <property type="entry name" value="Oxoglu/Fe-dep_dioxygenase_dom"/>
</dbReference>
<comment type="subcellular location">
    <subcellularLocation>
        <location evidence="2">Nucleus</location>
    </subcellularLocation>
</comment>
<dbReference type="GO" id="GO:0000395">
    <property type="term" value="P:mRNA 5'-splice site recognition"/>
    <property type="evidence" value="ECO:0007669"/>
    <property type="project" value="TreeGrafter"/>
</dbReference>
<dbReference type="GO" id="GO:0071004">
    <property type="term" value="C:U2-type prespliceosome"/>
    <property type="evidence" value="ECO:0007669"/>
    <property type="project" value="TreeGrafter"/>
</dbReference>
<evidence type="ECO:0000256" key="2">
    <source>
        <dbReference type="ARBA" id="ARBA00004123"/>
    </source>
</evidence>
<evidence type="ECO:0000313" key="10">
    <source>
        <dbReference type="EMBL" id="CAD7240839.1"/>
    </source>
</evidence>
<dbReference type="InterPro" id="IPR027450">
    <property type="entry name" value="AlkB-like"/>
</dbReference>
<proteinExistence type="inferred from homology"/>
<comment type="similarity">
    <text evidence="7">Belongs to the PRP39 family.</text>
</comment>
<dbReference type="EMBL" id="LR899583">
    <property type="protein sequence ID" value="CAD7240839.1"/>
    <property type="molecule type" value="Genomic_DNA"/>
</dbReference>
<evidence type="ECO:0000313" key="11">
    <source>
        <dbReference type="Proteomes" id="UP000677054"/>
    </source>
</evidence>
<keyword evidence="4" id="KW-0677">Repeat</keyword>
<dbReference type="PANTHER" id="PTHR17204:SF5">
    <property type="entry name" value="PRE-MRNA-PROCESSING FACTOR 39"/>
    <property type="match status" value="1"/>
</dbReference>
<dbReference type="Pfam" id="PF13532">
    <property type="entry name" value="2OG-FeII_Oxy_2"/>
    <property type="match status" value="1"/>
</dbReference>
<accession>A0A7R8X524</accession>
<dbReference type="SMART" id="SM00386">
    <property type="entry name" value="HAT"/>
    <property type="match status" value="7"/>
</dbReference>
<evidence type="ECO:0000256" key="7">
    <source>
        <dbReference type="ARBA" id="ARBA00038019"/>
    </source>
</evidence>
<feature type="region of interest" description="Disordered" evidence="8">
    <location>
        <begin position="941"/>
        <end position="989"/>
    </location>
</feature>
<dbReference type="GO" id="GO:0005685">
    <property type="term" value="C:U1 snRNP"/>
    <property type="evidence" value="ECO:0007669"/>
    <property type="project" value="TreeGrafter"/>
</dbReference>
<evidence type="ECO:0000256" key="1">
    <source>
        <dbReference type="ARBA" id="ARBA00001954"/>
    </source>
</evidence>
<feature type="compositionally biased region" description="Pro residues" evidence="8">
    <location>
        <begin position="1358"/>
        <end position="1395"/>
    </location>
</feature>
<organism evidence="10">
    <name type="scientific">Darwinula stevensoni</name>
    <dbReference type="NCBI Taxonomy" id="69355"/>
    <lineage>
        <taxon>Eukaryota</taxon>
        <taxon>Metazoa</taxon>
        <taxon>Ecdysozoa</taxon>
        <taxon>Arthropoda</taxon>
        <taxon>Crustacea</taxon>
        <taxon>Oligostraca</taxon>
        <taxon>Ostracoda</taxon>
        <taxon>Podocopa</taxon>
        <taxon>Podocopida</taxon>
        <taxon>Darwinulocopina</taxon>
        <taxon>Darwinuloidea</taxon>
        <taxon>Darwinulidae</taxon>
        <taxon>Darwinula</taxon>
    </lineage>
</organism>
<feature type="region of interest" description="Disordered" evidence="8">
    <location>
        <begin position="1"/>
        <end position="21"/>
    </location>
</feature>
<dbReference type="Proteomes" id="UP000677054">
    <property type="component" value="Unassembled WGS sequence"/>
</dbReference>
<feature type="region of interest" description="Disordered" evidence="8">
    <location>
        <begin position="129"/>
        <end position="180"/>
    </location>
</feature>
<feature type="region of interest" description="Disordered" evidence="8">
    <location>
        <begin position="878"/>
        <end position="905"/>
    </location>
</feature>
<evidence type="ECO:0000256" key="8">
    <source>
        <dbReference type="SAM" id="MobiDB-lite"/>
    </source>
</evidence>
<dbReference type="PANTHER" id="PTHR17204">
    <property type="entry name" value="PRE-MRNA PROCESSING PROTEIN PRP39-RELATED"/>
    <property type="match status" value="1"/>
</dbReference>
<feature type="compositionally biased region" description="Basic and acidic residues" evidence="8">
    <location>
        <begin position="1249"/>
        <end position="1260"/>
    </location>
</feature>
<keyword evidence="3" id="KW-0507">mRNA processing</keyword>
<feature type="compositionally biased region" description="Polar residues" evidence="8">
    <location>
        <begin position="147"/>
        <end position="163"/>
    </location>
</feature>
<evidence type="ECO:0000256" key="4">
    <source>
        <dbReference type="ARBA" id="ARBA00022737"/>
    </source>
</evidence>
<feature type="compositionally biased region" description="Polar residues" evidence="8">
    <location>
        <begin position="209"/>
        <end position="226"/>
    </location>
</feature>
<feature type="compositionally biased region" description="Pro residues" evidence="8">
    <location>
        <begin position="1300"/>
        <end position="1346"/>
    </location>
</feature>
<dbReference type="Pfam" id="PF23240">
    <property type="entry name" value="HAT_PRP39_N"/>
    <property type="match status" value="1"/>
</dbReference>
<reference evidence="10" key="1">
    <citation type="submission" date="2020-11" db="EMBL/GenBank/DDBJ databases">
        <authorList>
            <person name="Tran Van P."/>
        </authorList>
    </citation>
    <scope>NUCLEOTIDE SEQUENCE</scope>
</reference>
<feature type="region of interest" description="Disordered" evidence="8">
    <location>
        <begin position="194"/>
        <end position="239"/>
    </location>
</feature>
<feature type="compositionally biased region" description="Basic and acidic residues" evidence="8">
    <location>
        <begin position="879"/>
        <end position="905"/>
    </location>
</feature>
<feature type="compositionally biased region" description="Basic residues" evidence="8">
    <location>
        <begin position="8"/>
        <end position="17"/>
    </location>
</feature>
<dbReference type="InterPro" id="IPR011990">
    <property type="entry name" value="TPR-like_helical_dom_sf"/>
</dbReference>
<gene>
    <name evidence="10" type="ORF">DSTB1V02_LOCUS844</name>
</gene>
<dbReference type="PROSITE" id="PS51471">
    <property type="entry name" value="FE2OG_OXY"/>
    <property type="match status" value="1"/>
</dbReference>
<evidence type="ECO:0000256" key="3">
    <source>
        <dbReference type="ARBA" id="ARBA00022664"/>
    </source>
</evidence>
<keyword evidence="11" id="KW-1185">Reference proteome</keyword>
<dbReference type="FunFam" id="1.25.40.10:FF:000091">
    <property type="entry name" value="Pre-mRNA-processing factor 39"/>
    <property type="match status" value="1"/>
</dbReference>
<evidence type="ECO:0000256" key="5">
    <source>
        <dbReference type="ARBA" id="ARBA00023187"/>
    </source>
</evidence>
<dbReference type="GO" id="GO:0030627">
    <property type="term" value="F:pre-mRNA 5'-splice site binding"/>
    <property type="evidence" value="ECO:0007669"/>
    <property type="project" value="TreeGrafter"/>
</dbReference>
<dbReference type="InterPro" id="IPR003107">
    <property type="entry name" value="HAT"/>
</dbReference>
<feature type="domain" description="Fe2OG dioxygenase" evidence="9">
    <location>
        <begin position="1148"/>
        <end position="1246"/>
    </location>
</feature>